<feature type="transmembrane region" description="Helical" evidence="7">
    <location>
        <begin position="132"/>
        <end position="157"/>
    </location>
</feature>
<keyword evidence="2 7" id="KW-0812">Transmembrane</keyword>
<evidence type="ECO:0000256" key="4">
    <source>
        <dbReference type="ARBA" id="ARBA00023136"/>
    </source>
</evidence>
<keyword evidence="10" id="KW-1185">Reference proteome</keyword>
<feature type="transmembrane region" description="Helical" evidence="7">
    <location>
        <begin position="214"/>
        <end position="236"/>
    </location>
</feature>
<dbReference type="GO" id="GO:0016020">
    <property type="term" value="C:membrane"/>
    <property type="evidence" value="ECO:0007669"/>
    <property type="project" value="UniProtKB-SubCell"/>
</dbReference>
<evidence type="ECO:0000256" key="1">
    <source>
        <dbReference type="ARBA" id="ARBA00004141"/>
    </source>
</evidence>
<feature type="transmembrane region" description="Helical" evidence="7">
    <location>
        <begin position="94"/>
        <end position="120"/>
    </location>
</feature>
<dbReference type="Pfam" id="PF20684">
    <property type="entry name" value="Fung_rhodopsin"/>
    <property type="match status" value="1"/>
</dbReference>
<reference evidence="9" key="1">
    <citation type="submission" date="2023-06" db="EMBL/GenBank/DDBJ databases">
        <authorList>
            <person name="Noh H."/>
        </authorList>
    </citation>
    <scope>NUCLEOTIDE SEQUENCE</scope>
    <source>
        <strain evidence="9">DUCC20226</strain>
    </source>
</reference>
<proteinExistence type="inferred from homology"/>
<keyword evidence="4 7" id="KW-0472">Membrane</keyword>
<dbReference type="PANTHER" id="PTHR33048:SF124">
    <property type="entry name" value="INTEGRAL MEMBRANE PROTEIN"/>
    <property type="match status" value="1"/>
</dbReference>
<feature type="transmembrane region" description="Helical" evidence="7">
    <location>
        <begin position="70"/>
        <end position="88"/>
    </location>
</feature>
<evidence type="ECO:0000256" key="3">
    <source>
        <dbReference type="ARBA" id="ARBA00022989"/>
    </source>
</evidence>
<feature type="transmembrane region" description="Helical" evidence="7">
    <location>
        <begin position="177"/>
        <end position="202"/>
    </location>
</feature>
<feature type="region of interest" description="Disordered" evidence="6">
    <location>
        <begin position="338"/>
        <end position="380"/>
    </location>
</feature>
<comment type="subcellular location">
    <subcellularLocation>
        <location evidence="1">Membrane</location>
        <topology evidence="1">Multi-pass membrane protein</topology>
    </subcellularLocation>
</comment>
<evidence type="ECO:0000256" key="5">
    <source>
        <dbReference type="ARBA" id="ARBA00038359"/>
    </source>
</evidence>
<accession>A0AAD9S3I0</accession>
<feature type="transmembrane region" description="Helical" evidence="7">
    <location>
        <begin position="32"/>
        <end position="49"/>
    </location>
</feature>
<feature type="transmembrane region" description="Helical" evidence="7">
    <location>
        <begin position="248"/>
        <end position="271"/>
    </location>
</feature>
<comment type="similarity">
    <text evidence="5">Belongs to the SAT4 family.</text>
</comment>
<dbReference type="InterPro" id="IPR049326">
    <property type="entry name" value="Rhodopsin_dom_fungi"/>
</dbReference>
<gene>
    <name evidence="9" type="ORF">N8I77_011736</name>
</gene>
<protein>
    <recommendedName>
        <fullName evidence="8">Rhodopsin domain-containing protein</fullName>
    </recommendedName>
</protein>
<organism evidence="9 10">
    <name type="scientific">Phomopsis amygdali</name>
    <name type="common">Fusicoccum amygdali</name>
    <dbReference type="NCBI Taxonomy" id="1214568"/>
    <lineage>
        <taxon>Eukaryota</taxon>
        <taxon>Fungi</taxon>
        <taxon>Dikarya</taxon>
        <taxon>Ascomycota</taxon>
        <taxon>Pezizomycotina</taxon>
        <taxon>Sordariomycetes</taxon>
        <taxon>Sordariomycetidae</taxon>
        <taxon>Diaporthales</taxon>
        <taxon>Diaporthaceae</taxon>
        <taxon>Diaporthe</taxon>
    </lineage>
</organism>
<name>A0AAD9S3I0_PHOAM</name>
<feature type="domain" description="Rhodopsin" evidence="8">
    <location>
        <begin position="50"/>
        <end position="277"/>
    </location>
</feature>
<evidence type="ECO:0000313" key="10">
    <source>
        <dbReference type="Proteomes" id="UP001265746"/>
    </source>
</evidence>
<dbReference type="PANTHER" id="PTHR33048">
    <property type="entry name" value="PTH11-LIKE INTEGRAL MEMBRANE PROTEIN (AFU_ORTHOLOGUE AFUA_5G11245)"/>
    <property type="match status" value="1"/>
</dbReference>
<dbReference type="Proteomes" id="UP001265746">
    <property type="component" value="Unassembled WGS sequence"/>
</dbReference>
<evidence type="ECO:0000259" key="8">
    <source>
        <dbReference type="Pfam" id="PF20684"/>
    </source>
</evidence>
<evidence type="ECO:0000256" key="2">
    <source>
        <dbReference type="ARBA" id="ARBA00022692"/>
    </source>
</evidence>
<sequence>MSGTHSVLTVIPPPEGYIVNFSHPKRQGVTETYWIVSIGNFLALTFLAQKLYTKIFIDRRFQSDDATQAVLLRGFVTGVIGVHAWELPLRGYDYYSVLILVAPVAYAPCNGFAKLTLLLFYRRLSPQTWFMWTVNASITLVIGYTVGIFFSLIFACSPIEKSWNAMITTGSCINRPALYITTAVLGIATDVVLLGLPVPMVLRLQMPALQKAGLLLMFAVGSLTLITSIVRLVILLPTLTATDQTWAIAYPCLWICIEANLLIICGSFPTLQRFLRRVSPKLIGESRENGRIAPAKAAGNSGLRTFGDSGVKKFGYDRFDDSNTELTLMALDNNDQAGSFRPDLSSESRKIQVESLTKGSPRTRRFPRISSDRISSDGVSKDGIIQTTTTVVEFGMANCKSGSTDREV</sequence>
<dbReference type="AlphaFoldDB" id="A0AAD9S3I0"/>
<dbReference type="InterPro" id="IPR052337">
    <property type="entry name" value="SAT4-like"/>
</dbReference>
<evidence type="ECO:0000256" key="6">
    <source>
        <dbReference type="SAM" id="MobiDB-lite"/>
    </source>
</evidence>
<evidence type="ECO:0000313" key="9">
    <source>
        <dbReference type="EMBL" id="KAK2598313.1"/>
    </source>
</evidence>
<comment type="caution">
    <text evidence="9">The sequence shown here is derived from an EMBL/GenBank/DDBJ whole genome shotgun (WGS) entry which is preliminary data.</text>
</comment>
<evidence type="ECO:0000256" key="7">
    <source>
        <dbReference type="SAM" id="Phobius"/>
    </source>
</evidence>
<dbReference type="EMBL" id="JAUJFL010000008">
    <property type="protein sequence ID" value="KAK2598313.1"/>
    <property type="molecule type" value="Genomic_DNA"/>
</dbReference>
<keyword evidence="3 7" id="KW-1133">Transmembrane helix</keyword>